<protein>
    <submittedName>
        <fullName evidence="6">NAD-dependent epimerase/dehydratase family protein</fullName>
    </submittedName>
</protein>
<dbReference type="InterPro" id="IPR044516">
    <property type="entry name" value="UXS-like"/>
</dbReference>
<organism evidence="6 7">
    <name type="scientific">Polyangium fumosum</name>
    <dbReference type="NCBI Taxonomy" id="889272"/>
    <lineage>
        <taxon>Bacteria</taxon>
        <taxon>Pseudomonadati</taxon>
        <taxon>Myxococcota</taxon>
        <taxon>Polyangia</taxon>
        <taxon>Polyangiales</taxon>
        <taxon>Polyangiaceae</taxon>
        <taxon>Polyangium</taxon>
    </lineage>
</organism>
<dbReference type="GO" id="GO:0005737">
    <property type="term" value="C:cytoplasm"/>
    <property type="evidence" value="ECO:0007669"/>
    <property type="project" value="TreeGrafter"/>
</dbReference>
<dbReference type="Pfam" id="PF01370">
    <property type="entry name" value="Epimerase"/>
    <property type="match status" value="1"/>
</dbReference>
<name>A0A4U1J6S9_9BACT</name>
<dbReference type="InterPro" id="IPR001509">
    <property type="entry name" value="Epimerase_deHydtase"/>
</dbReference>
<feature type="domain" description="NAD-dependent epimerase/dehydratase" evidence="5">
    <location>
        <begin position="20"/>
        <end position="262"/>
    </location>
</feature>
<evidence type="ECO:0000259" key="5">
    <source>
        <dbReference type="Pfam" id="PF01370"/>
    </source>
</evidence>
<evidence type="ECO:0000313" key="6">
    <source>
        <dbReference type="EMBL" id="TKD02466.1"/>
    </source>
</evidence>
<accession>A0A4U1J6S9</accession>
<keyword evidence="7" id="KW-1185">Reference proteome</keyword>
<dbReference type="PANTHER" id="PTHR43078:SF6">
    <property type="entry name" value="UDP-GLUCURONIC ACID DECARBOXYLASE 1"/>
    <property type="match status" value="1"/>
</dbReference>
<keyword evidence="2" id="KW-0210">Decarboxylase</keyword>
<dbReference type="OrthoDB" id="9802815at2"/>
<dbReference type="PANTHER" id="PTHR43078">
    <property type="entry name" value="UDP-GLUCURONIC ACID DECARBOXYLASE-RELATED"/>
    <property type="match status" value="1"/>
</dbReference>
<keyword evidence="4" id="KW-0456">Lyase</keyword>
<dbReference type="AlphaFoldDB" id="A0A4U1J6S9"/>
<dbReference type="GO" id="GO:0070403">
    <property type="term" value="F:NAD+ binding"/>
    <property type="evidence" value="ECO:0007669"/>
    <property type="project" value="InterPro"/>
</dbReference>
<dbReference type="Gene3D" id="3.40.50.720">
    <property type="entry name" value="NAD(P)-binding Rossmann-like Domain"/>
    <property type="match status" value="1"/>
</dbReference>
<evidence type="ECO:0000256" key="3">
    <source>
        <dbReference type="ARBA" id="ARBA00023027"/>
    </source>
</evidence>
<gene>
    <name evidence="6" type="ORF">E8A74_28660</name>
</gene>
<evidence type="ECO:0000313" key="7">
    <source>
        <dbReference type="Proteomes" id="UP000309215"/>
    </source>
</evidence>
<dbReference type="SUPFAM" id="SSF51735">
    <property type="entry name" value="NAD(P)-binding Rossmann-fold domains"/>
    <property type="match status" value="1"/>
</dbReference>
<evidence type="ECO:0000256" key="4">
    <source>
        <dbReference type="ARBA" id="ARBA00023239"/>
    </source>
</evidence>
<comment type="cofactor">
    <cofactor evidence="1">
        <name>NAD(+)</name>
        <dbReference type="ChEBI" id="CHEBI:57540"/>
    </cofactor>
</comment>
<proteinExistence type="predicted"/>
<keyword evidence="3" id="KW-0520">NAD</keyword>
<dbReference type="InterPro" id="IPR036291">
    <property type="entry name" value="NAD(P)-bd_dom_sf"/>
</dbReference>
<dbReference type="GO" id="GO:0042732">
    <property type="term" value="P:D-xylose metabolic process"/>
    <property type="evidence" value="ECO:0007669"/>
    <property type="project" value="InterPro"/>
</dbReference>
<dbReference type="Proteomes" id="UP000309215">
    <property type="component" value="Unassembled WGS sequence"/>
</dbReference>
<sequence length="342" mass="38013">MPHDPDPRREGQRFMKEKHILVTGGFGFLGSHLVERLLADEDARVHVVDNLSTSPLDHEAYVRRVNNPRLTYDILSVEEYFSRGAFAPFAEIYHLASVVGPVGVLAHSGKITKSITDDTYRVIDIANRTGARLCDVSTSEIYGGGRDGYCSENDNKIITPKVSVRLEYAVAKLACEIALVNTCKVSDLFAVIIRPFNIAGPRQSGKGGFVLPRFIKQCLAGEPLTVYGDGGMIRAFTHVVDVAEGIVRALRLGRRGEAYNIGNPQNKISIRDLAERTVRITASESRIEYVDPKALFGPLFEEANDKYPDADKAMGELGWRPRFDLDTVIRDSVEYIRAERLD</sequence>
<evidence type="ECO:0000256" key="1">
    <source>
        <dbReference type="ARBA" id="ARBA00001911"/>
    </source>
</evidence>
<dbReference type="EMBL" id="SSMQ01000034">
    <property type="protein sequence ID" value="TKD02466.1"/>
    <property type="molecule type" value="Genomic_DNA"/>
</dbReference>
<dbReference type="GO" id="GO:0048040">
    <property type="term" value="F:UDP-glucuronate decarboxylase activity"/>
    <property type="evidence" value="ECO:0007669"/>
    <property type="project" value="TreeGrafter"/>
</dbReference>
<evidence type="ECO:0000256" key="2">
    <source>
        <dbReference type="ARBA" id="ARBA00022793"/>
    </source>
</evidence>
<reference evidence="6 7" key="1">
    <citation type="submission" date="2019-04" db="EMBL/GenBank/DDBJ databases">
        <authorList>
            <person name="Li Y."/>
            <person name="Wang J."/>
        </authorList>
    </citation>
    <scope>NUCLEOTIDE SEQUENCE [LARGE SCALE GENOMIC DNA]</scope>
    <source>
        <strain evidence="6 7">DSM 14668</strain>
    </source>
</reference>
<comment type="caution">
    <text evidence="6">The sequence shown here is derived from an EMBL/GenBank/DDBJ whole genome shotgun (WGS) entry which is preliminary data.</text>
</comment>